<proteinExistence type="predicted"/>
<dbReference type="EMBL" id="ML122266">
    <property type="protein sequence ID" value="RPD60445.1"/>
    <property type="molecule type" value="Genomic_DNA"/>
</dbReference>
<reference evidence="2" key="1">
    <citation type="journal article" date="2018" name="Genome Biol. Evol.">
        <title>Genomics and development of Lentinus tigrinus, a white-rot wood-decaying mushroom with dimorphic fruiting bodies.</title>
        <authorList>
            <person name="Wu B."/>
            <person name="Xu Z."/>
            <person name="Knudson A."/>
            <person name="Carlson A."/>
            <person name="Chen N."/>
            <person name="Kovaka S."/>
            <person name="LaButti K."/>
            <person name="Lipzen A."/>
            <person name="Pennachio C."/>
            <person name="Riley R."/>
            <person name="Schakwitz W."/>
            <person name="Umezawa K."/>
            <person name="Ohm R.A."/>
            <person name="Grigoriev I.V."/>
            <person name="Nagy L.G."/>
            <person name="Gibbons J."/>
            <person name="Hibbett D."/>
        </authorList>
    </citation>
    <scope>NUCLEOTIDE SEQUENCE [LARGE SCALE GENOMIC DNA]</scope>
    <source>
        <strain evidence="2">ALCF2SS1-6</strain>
    </source>
</reference>
<evidence type="ECO:0000313" key="3">
    <source>
        <dbReference type="Proteomes" id="UP000313359"/>
    </source>
</evidence>
<dbReference type="OrthoDB" id="2747330at2759"/>
<feature type="transmembrane region" description="Helical" evidence="1">
    <location>
        <begin position="153"/>
        <end position="176"/>
    </location>
</feature>
<organism evidence="2 3">
    <name type="scientific">Lentinus tigrinus ALCF2SS1-6</name>
    <dbReference type="NCBI Taxonomy" id="1328759"/>
    <lineage>
        <taxon>Eukaryota</taxon>
        <taxon>Fungi</taxon>
        <taxon>Dikarya</taxon>
        <taxon>Basidiomycota</taxon>
        <taxon>Agaricomycotina</taxon>
        <taxon>Agaricomycetes</taxon>
        <taxon>Polyporales</taxon>
        <taxon>Polyporaceae</taxon>
        <taxon>Lentinus</taxon>
    </lineage>
</organism>
<dbReference type="AlphaFoldDB" id="A0A5C2S9B7"/>
<sequence length="177" mass="19189">MDAGPPSPFPLPLRHSLQLSPVDPWEMEKHFADFGLQAEFVSHKDALSLATLAQQDSRAQYLVLPQARLSSRPLIHVRRAACDLCSSTVPDPSAYLTPVSLDDESVCAGSFLLSVGAGQVNRLIGDNVMRSFYTIYGSSDFDFSGNMTTPTPYLPAVLVIMPLNTLVVLILVITGIV</sequence>
<keyword evidence="3" id="KW-1185">Reference proteome</keyword>
<accession>A0A5C2S9B7</accession>
<keyword evidence="1" id="KW-0472">Membrane</keyword>
<dbReference type="Proteomes" id="UP000313359">
    <property type="component" value="Unassembled WGS sequence"/>
</dbReference>
<gene>
    <name evidence="2" type="ORF">L227DRAFT_611374</name>
</gene>
<keyword evidence="1" id="KW-1133">Transmembrane helix</keyword>
<dbReference type="STRING" id="1328759.A0A5C2S9B7"/>
<keyword evidence="1" id="KW-0812">Transmembrane</keyword>
<name>A0A5C2S9B7_9APHY</name>
<protein>
    <submittedName>
        <fullName evidence="2">Uncharacterized protein</fullName>
    </submittedName>
</protein>
<evidence type="ECO:0000256" key="1">
    <source>
        <dbReference type="SAM" id="Phobius"/>
    </source>
</evidence>
<evidence type="ECO:0000313" key="2">
    <source>
        <dbReference type="EMBL" id="RPD60445.1"/>
    </source>
</evidence>